<dbReference type="Proteomes" id="UP000886476">
    <property type="component" value="Unassembled WGS sequence"/>
</dbReference>
<proteinExistence type="predicted"/>
<dbReference type="EMBL" id="JABFDN010000003">
    <property type="protein sequence ID" value="NPU65849.1"/>
    <property type="molecule type" value="Genomic_DNA"/>
</dbReference>
<reference evidence="1" key="1">
    <citation type="submission" date="2020-05" db="EMBL/GenBank/DDBJ databases">
        <title>Nod-independent and nitrogen-fixing Bradyrhizobium aeschynomene sp. nov. isolated from nodules of Aeschynomene indica.</title>
        <authorList>
            <person name="Zhang Z."/>
        </authorList>
    </citation>
    <scope>NUCLEOTIDE SEQUENCE</scope>
    <source>
        <strain evidence="1">83012</strain>
    </source>
</reference>
<name>A0ABX2CC98_9BRAD</name>
<accession>A0ABX2CC98</accession>
<evidence type="ECO:0008006" key="3">
    <source>
        <dbReference type="Google" id="ProtNLM"/>
    </source>
</evidence>
<evidence type="ECO:0000313" key="2">
    <source>
        <dbReference type="Proteomes" id="UP000886476"/>
    </source>
</evidence>
<comment type="caution">
    <text evidence="1">The sequence shown here is derived from an EMBL/GenBank/DDBJ whole genome shotgun (WGS) entry which is preliminary data.</text>
</comment>
<dbReference type="RefSeq" id="WP_172110924.1">
    <property type="nucleotide sequence ID" value="NZ_JABFDM010000001.1"/>
</dbReference>
<gene>
    <name evidence="1" type="ORF">HL667_12675</name>
</gene>
<evidence type="ECO:0000313" key="1">
    <source>
        <dbReference type="EMBL" id="NPU65849.1"/>
    </source>
</evidence>
<sequence length="70" mass="8084">MGKRAVMAMTEAEVRALSLSQLNQQIAWMEYRANSVGSSSLRKSALRQLTWLEEQREKLHGVRAPDHKRF</sequence>
<protein>
    <recommendedName>
        <fullName evidence="3">50S ribosomal protein L29</fullName>
    </recommendedName>
</protein>
<keyword evidence="2" id="KW-1185">Reference proteome</keyword>
<organism evidence="1 2">
    <name type="scientific">Bradyrhizobium aeschynomenes</name>
    <dbReference type="NCBI Taxonomy" id="2734909"/>
    <lineage>
        <taxon>Bacteria</taxon>
        <taxon>Pseudomonadati</taxon>
        <taxon>Pseudomonadota</taxon>
        <taxon>Alphaproteobacteria</taxon>
        <taxon>Hyphomicrobiales</taxon>
        <taxon>Nitrobacteraceae</taxon>
        <taxon>Bradyrhizobium</taxon>
    </lineage>
</organism>